<proteinExistence type="predicted"/>
<dbReference type="Proteomes" id="UP001519309">
    <property type="component" value="Unassembled WGS sequence"/>
</dbReference>
<reference evidence="1 2" key="1">
    <citation type="submission" date="2021-03" db="EMBL/GenBank/DDBJ databases">
        <title>Genomic Encyclopedia of Type Strains, Phase IV (KMG-IV): sequencing the most valuable type-strain genomes for metagenomic binning, comparative biology and taxonomic classification.</title>
        <authorList>
            <person name="Goeker M."/>
        </authorList>
    </citation>
    <scope>NUCLEOTIDE SEQUENCE [LARGE SCALE GENOMIC DNA]</scope>
    <source>
        <strain evidence="1 2">DSM 40499</strain>
    </source>
</reference>
<organism evidence="1 2">
    <name type="scientific">Streptomyces griseochromogenes</name>
    <dbReference type="NCBI Taxonomy" id="68214"/>
    <lineage>
        <taxon>Bacteria</taxon>
        <taxon>Bacillati</taxon>
        <taxon>Actinomycetota</taxon>
        <taxon>Actinomycetes</taxon>
        <taxon>Kitasatosporales</taxon>
        <taxon>Streptomycetaceae</taxon>
        <taxon>Streptomyces</taxon>
    </lineage>
</organism>
<protein>
    <submittedName>
        <fullName evidence="1">Uncharacterized protein</fullName>
    </submittedName>
</protein>
<keyword evidence="2" id="KW-1185">Reference proteome</keyword>
<evidence type="ECO:0000313" key="1">
    <source>
        <dbReference type="EMBL" id="MBP2051654.1"/>
    </source>
</evidence>
<sequence length="46" mass="4832">MIWKEQGAVDAAAMEKAITKFTDAVSASKQCTGSNASSVLRTSKGR</sequence>
<dbReference type="EMBL" id="JAGGLP010000009">
    <property type="protein sequence ID" value="MBP2051654.1"/>
    <property type="molecule type" value="Genomic_DNA"/>
</dbReference>
<gene>
    <name evidence="1" type="ORF">J2Z21_004631</name>
</gene>
<name>A0ABS4LW55_9ACTN</name>
<evidence type="ECO:0000313" key="2">
    <source>
        <dbReference type="Proteomes" id="UP001519309"/>
    </source>
</evidence>
<accession>A0ABS4LW55</accession>
<comment type="caution">
    <text evidence="1">The sequence shown here is derived from an EMBL/GenBank/DDBJ whole genome shotgun (WGS) entry which is preliminary data.</text>
</comment>